<dbReference type="Proteomes" id="UP000244450">
    <property type="component" value="Unassembled WGS sequence"/>
</dbReference>
<organism evidence="10 11">
    <name type="scientific">Chitinophaga parva</name>
    <dbReference type="NCBI Taxonomy" id="2169414"/>
    <lineage>
        <taxon>Bacteria</taxon>
        <taxon>Pseudomonadati</taxon>
        <taxon>Bacteroidota</taxon>
        <taxon>Chitinophagia</taxon>
        <taxon>Chitinophagales</taxon>
        <taxon>Chitinophagaceae</taxon>
        <taxon>Chitinophaga</taxon>
    </lineage>
</organism>
<evidence type="ECO:0000313" key="10">
    <source>
        <dbReference type="EMBL" id="PUZ26333.1"/>
    </source>
</evidence>
<accession>A0A2T7BJ92</accession>
<name>A0A2T7BJ92_9BACT</name>
<evidence type="ECO:0000256" key="8">
    <source>
        <dbReference type="SAM" id="SignalP"/>
    </source>
</evidence>
<dbReference type="OrthoDB" id="9768177at2"/>
<dbReference type="EMBL" id="QCYK01000002">
    <property type="protein sequence ID" value="PUZ26333.1"/>
    <property type="molecule type" value="Genomic_DNA"/>
</dbReference>
<feature type="chain" id="PRO_5015581826" evidence="8">
    <location>
        <begin position="25"/>
        <end position="1158"/>
    </location>
</feature>
<keyword evidence="6 7" id="KW-0998">Cell outer membrane</keyword>
<dbReference type="AlphaFoldDB" id="A0A2T7BJ92"/>
<keyword evidence="8" id="KW-0732">Signal</keyword>
<evidence type="ECO:0000256" key="7">
    <source>
        <dbReference type="PROSITE-ProRule" id="PRU01360"/>
    </source>
</evidence>
<evidence type="ECO:0000256" key="3">
    <source>
        <dbReference type="ARBA" id="ARBA00022452"/>
    </source>
</evidence>
<dbReference type="Gene3D" id="2.170.130.10">
    <property type="entry name" value="TonB-dependent receptor, plug domain"/>
    <property type="match status" value="1"/>
</dbReference>
<feature type="domain" description="TonB-dependent receptor plug" evidence="9">
    <location>
        <begin position="221"/>
        <end position="345"/>
    </location>
</feature>
<dbReference type="InterPro" id="IPR023996">
    <property type="entry name" value="TonB-dep_OMP_SusC/RagA"/>
</dbReference>
<comment type="similarity">
    <text evidence="7">Belongs to the TonB-dependent receptor family.</text>
</comment>
<dbReference type="NCBIfam" id="TIGR04056">
    <property type="entry name" value="OMP_RagA_SusC"/>
    <property type="match status" value="1"/>
</dbReference>
<dbReference type="Gene3D" id="2.40.170.20">
    <property type="entry name" value="TonB-dependent receptor, beta-barrel domain"/>
    <property type="match status" value="1"/>
</dbReference>
<dbReference type="InterPro" id="IPR023997">
    <property type="entry name" value="TonB-dep_OMP_SusC/RagA_CS"/>
</dbReference>
<evidence type="ECO:0000313" key="11">
    <source>
        <dbReference type="Proteomes" id="UP000244450"/>
    </source>
</evidence>
<dbReference type="RefSeq" id="WP_108688171.1">
    <property type="nucleotide sequence ID" value="NZ_QCYK01000002.1"/>
</dbReference>
<dbReference type="NCBIfam" id="TIGR04057">
    <property type="entry name" value="SusC_RagA_signa"/>
    <property type="match status" value="1"/>
</dbReference>
<dbReference type="SUPFAM" id="SSF49464">
    <property type="entry name" value="Carboxypeptidase regulatory domain-like"/>
    <property type="match status" value="1"/>
</dbReference>
<comment type="caution">
    <text evidence="10">The sequence shown here is derived from an EMBL/GenBank/DDBJ whole genome shotgun (WGS) entry which is preliminary data.</text>
</comment>
<proteinExistence type="inferred from homology"/>
<dbReference type="Pfam" id="PF07715">
    <property type="entry name" value="Plug"/>
    <property type="match status" value="1"/>
</dbReference>
<evidence type="ECO:0000256" key="1">
    <source>
        <dbReference type="ARBA" id="ARBA00004571"/>
    </source>
</evidence>
<gene>
    <name evidence="10" type="ORF">DCC81_19115</name>
</gene>
<evidence type="ECO:0000256" key="5">
    <source>
        <dbReference type="ARBA" id="ARBA00023136"/>
    </source>
</evidence>
<evidence type="ECO:0000256" key="2">
    <source>
        <dbReference type="ARBA" id="ARBA00022448"/>
    </source>
</evidence>
<dbReference type="Pfam" id="PF13715">
    <property type="entry name" value="CarbopepD_reg_2"/>
    <property type="match status" value="1"/>
</dbReference>
<protein>
    <submittedName>
        <fullName evidence="10">SusC/RagA family TonB-linked outer membrane protein</fullName>
    </submittedName>
</protein>
<evidence type="ECO:0000256" key="6">
    <source>
        <dbReference type="ARBA" id="ARBA00023237"/>
    </source>
</evidence>
<keyword evidence="11" id="KW-1185">Reference proteome</keyword>
<dbReference type="InterPro" id="IPR008969">
    <property type="entry name" value="CarboxyPept-like_regulatory"/>
</dbReference>
<dbReference type="InterPro" id="IPR012910">
    <property type="entry name" value="Plug_dom"/>
</dbReference>
<feature type="signal peptide" evidence="8">
    <location>
        <begin position="1"/>
        <end position="24"/>
    </location>
</feature>
<dbReference type="GO" id="GO:0009279">
    <property type="term" value="C:cell outer membrane"/>
    <property type="evidence" value="ECO:0007669"/>
    <property type="project" value="UniProtKB-SubCell"/>
</dbReference>
<dbReference type="PROSITE" id="PS52016">
    <property type="entry name" value="TONB_DEPENDENT_REC_3"/>
    <property type="match status" value="1"/>
</dbReference>
<evidence type="ECO:0000259" key="9">
    <source>
        <dbReference type="Pfam" id="PF07715"/>
    </source>
</evidence>
<evidence type="ECO:0000256" key="4">
    <source>
        <dbReference type="ARBA" id="ARBA00022692"/>
    </source>
</evidence>
<dbReference type="InterPro" id="IPR036942">
    <property type="entry name" value="Beta-barrel_TonB_sf"/>
</dbReference>
<dbReference type="InterPro" id="IPR039426">
    <property type="entry name" value="TonB-dep_rcpt-like"/>
</dbReference>
<dbReference type="InterPro" id="IPR037066">
    <property type="entry name" value="Plug_dom_sf"/>
</dbReference>
<comment type="subcellular location">
    <subcellularLocation>
        <location evidence="1 7">Cell outer membrane</location>
        <topology evidence="1 7">Multi-pass membrane protein</topology>
    </subcellularLocation>
</comment>
<dbReference type="SUPFAM" id="SSF56935">
    <property type="entry name" value="Porins"/>
    <property type="match status" value="1"/>
</dbReference>
<keyword evidence="4 7" id="KW-0812">Transmembrane</keyword>
<keyword evidence="2 7" id="KW-0813">Transport</keyword>
<sequence>MQIKMNRALVLAGMLLLELPRVQATGTPASRLYASSLTYNDVIALSEALEKIQQSCHVNFNYSNAVVANKFIPAAALPEGNNFNEANLSSALKPLGLALVKLAGSDYAIRPVVKMNVTNPNEYTFVDHKVSGIITSDKGEPVPGAVITNKTTGKSVITDAEGRYTIDVDNAETVLTVHCIGFVARDLKAGTSSMLNAQLMTDVRNLSSVVVTALGIKRSEKSVGYAMTTLDGSKVNTVKDVNVANGLSGKVAGLEIRSVSSDPGAAVMVTIRGNSSLNGEKRPLFVVDGVPINSTNLGAKAPVGQVVVDYGSPISDVNPDDIASISVLKGGAAAALYGSRGANGVILITTKSGNGGKKGLDVDVNFSALYDQAWQFPEFQNEFGAGDATDAVDPTNTLSTASWGPRLDQGTKHLQWNSPTDKDGNLVATDWISYPNRVKDYFQTGSTYTSNVAVNGKDFRLSYTNMSNKGITPNTDLTRNTLNLAASRDLNKNIRVSSNIAYANNHSNNRPTFNRGSAESIVYTMPANINTKLLKNYWQPGLEGLQQFSQDLGSTDNPYFVAHELTNGYERNRITGDVQVNINLTQDLTLMGRTGLDYYNQTEESKRAFSAVQNKLGGYYIGGSTFMEQNTDFLLTYKKTLNSDWAFNVSAGANHMNTKTTVTSQSAGSLVVPGLYNISNGAAGTIANLSKLYKKQINSIYGMGELSFRNYAFLNLTARNDYSSSLPIENDSYFYPSASLSVVLTDMLHLHSNVLSFAKARVNWSRIGDDTDPYQLNNSYVFMSPDWGNVKLGNMNNTVLSNHNLKPEILSSKEYGLDLRFFDGRITLDAAYYDADRRNQIMNIPVTGTTGYSAMLVNAGEIRNRGWEISLGGTPVNKQLIWDAHVNFTRNRNMVVALRDDVPSYLRGSAEGVQYQIKAGRPLGDFYGRTWTTVPDGPYKGKELLDNTGHSQQTNDFVRVGNYNADYMVGITNTFTYKHFTLNTLIDWRQGGQFFSYVYMNLLSDGRTTNTLKGRDAAHGGLAWNDGTNDRHDGMIEDGYIDNGDGTYVKNTNITDPESYYGDYYWKMHARNTFSATYVKLREVSLTYQFSKSQLGRLPVNNLSLAFIARNLFSWTAAGKGYDPETSMTITNGGITPGTTSWTLPYTRSYGVKLGVNF</sequence>
<reference evidence="10 11" key="1">
    <citation type="submission" date="2018-04" db="EMBL/GenBank/DDBJ databases">
        <title>Chitinophaga fuyangensis sp. nov., isolated from soil in a chemical factory.</title>
        <authorList>
            <person name="Chen K."/>
        </authorList>
    </citation>
    <scope>NUCLEOTIDE SEQUENCE [LARGE SCALE GENOMIC DNA]</scope>
    <source>
        <strain evidence="10 11">LY-1</strain>
    </source>
</reference>
<dbReference type="Gene3D" id="2.60.40.1120">
    <property type="entry name" value="Carboxypeptidase-like, regulatory domain"/>
    <property type="match status" value="1"/>
</dbReference>
<keyword evidence="3 7" id="KW-1134">Transmembrane beta strand</keyword>
<keyword evidence="5 7" id="KW-0472">Membrane</keyword>